<sequence length="70" mass="7813">MVRGLPAEMSIRSVAIDSAESSAIGSNMPGRRVARIDQMQLVGEEDHIEPAPLRRSRYSRRKNSLLSFKS</sequence>
<comment type="caution">
    <text evidence="1">The sequence shown here is derived from an EMBL/GenBank/DDBJ whole genome shotgun (WGS) entry which is preliminary data.</text>
</comment>
<proteinExistence type="predicted"/>
<gene>
    <name evidence="1" type="ORF">BCM02_101827</name>
</gene>
<dbReference type="AlphaFoldDB" id="A0A5S5CIT0"/>
<dbReference type="Proteomes" id="UP000323257">
    <property type="component" value="Unassembled WGS sequence"/>
</dbReference>
<dbReference type="EMBL" id="VNHS01000001">
    <property type="protein sequence ID" value="TYP79706.1"/>
    <property type="molecule type" value="Genomic_DNA"/>
</dbReference>
<evidence type="ECO:0000313" key="1">
    <source>
        <dbReference type="EMBL" id="TYP79706.1"/>
    </source>
</evidence>
<accession>A0A5S5CIT0</accession>
<organism evidence="1 2">
    <name type="scientific">Paenibacillus methanolicus</name>
    <dbReference type="NCBI Taxonomy" id="582686"/>
    <lineage>
        <taxon>Bacteria</taxon>
        <taxon>Bacillati</taxon>
        <taxon>Bacillota</taxon>
        <taxon>Bacilli</taxon>
        <taxon>Bacillales</taxon>
        <taxon>Paenibacillaceae</taxon>
        <taxon>Paenibacillus</taxon>
    </lineage>
</organism>
<protein>
    <submittedName>
        <fullName evidence="1">Uncharacterized protein</fullName>
    </submittedName>
</protein>
<evidence type="ECO:0000313" key="2">
    <source>
        <dbReference type="Proteomes" id="UP000323257"/>
    </source>
</evidence>
<keyword evidence="2" id="KW-1185">Reference proteome</keyword>
<reference evidence="1 2" key="1">
    <citation type="submission" date="2019-07" db="EMBL/GenBank/DDBJ databases">
        <title>Genomic Encyclopedia of Type Strains, Phase III (KMG-III): the genomes of soil and plant-associated and newly described type strains.</title>
        <authorList>
            <person name="Whitman W."/>
        </authorList>
    </citation>
    <scope>NUCLEOTIDE SEQUENCE [LARGE SCALE GENOMIC DNA]</scope>
    <source>
        <strain evidence="1 2">BL24</strain>
    </source>
</reference>
<name>A0A5S5CIT0_9BACL</name>